<organism evidence="3 4">
    <name type="scientific">Daphnia galeata</name>
    <dbReference type="NCBI Taxonomy" id="27404"/>
    <lineage>
        <taxon>Eukaryota</taxon>
        <taxon>Metazoa</taxon>
        <taxon>Ecdysozoa</taxon>
        <taxon>Arthropoda</taxon>
        <taxon>Crustacea</taxon>
        <taxon>Branchiopoda</taxon>
        <taxon>Diplostraca</taxon>
        <taxon>Cladocera</taxon>
        <taxon>Anomopoda</taxon>
        <taxon>Daphniidae</taxon>
        <taxon>Daphnia</taxon>
    </lineage>
</organism>
<reference evidence="3" key="1">
    <citation type="submission" date="2021-11" db="EMBL/GenBank/DDBJ databases">
        <authorList>
            <person name="Schell T."/>
        </authorList>
    </citation>
    <scope>NUCLEOTIDE SEQUENCE</scope>
    <source>
        <strain evidence="3">M5</strain>
    </source>
</reference>
<accession>A0A8J2RV48</accession>
<evidence type="ECO:0000259" key="2">
    <source>
        <dbReference type="Pfam" id="PF18293"/>
    </source>
</evidence>
<dbReference type="AlphaFoldDB" id="A0A8J2RV48"/>
<feature type="compositionally biased region" description="Low complexity" evidence="1">
    <location>
        <begin position="8"/>
        <end position="21"/>
    </location>
</feature>
<protein>
    <recommendedName>
        <fullName evidence="2">Caprin-1 dimerization domain-containing protein</fullName>
    </recommendedName>
</protein>
<name>A0A8J2RV48_9CRUS</name>
<evidence type="ECO:0000313" key="3">
    <source>
        <dbReference type="EMBL" id="CAH0106505.1"/>
    </source>
</evidence>
<evidence type="ECO:0000313" key="4">
    <source>
        <dbReference type="Proteomes" id="UP000789390"/>
    </source>
</evidence>
<sequence length="225" mass="25402">MQSESEKSSSSLNASAVLNSSPKQFAQPNVTYSSRNKAVTKQKRNEKQQLFYHMEEIVDIQASITREMLYSLSTQNTASKIHQDFLYGLHGAPKLSQEEFEILKIFRRLTTSEQRPKTIGEFNLNMPNEANLKASEHFKSLLDGERKPVPGSTISYYDGKAVVSRILRTGYFSQIRFNNSKVKHENSTVQQPATNLAGSSSLDYEGVSNLMATLKKQSEEINRIV</sequence>
<comment type="caution">
    <text evidence="3">The sequence shown here is derived from an EMBL/GenBank/DDBJ whole genome shotgun (WGS) entry which is preliminary data.</text>
</comment>
<dbReference type="OrthoDB" id="6365453at2759"/>
<dbReference type="Pfam" id="PF18293">
    <property type="entry name" value="Caprin-1_dimer"/>
    <property type="match status" value="1"/>
</dbReference>
<gene>
    <name evidence="3" type="ORF">DGAL_LOCUS9660</name>
</gene>
<dbReference type="Proteomes" id="UP000789390">
    <property type="component" value="Unassembled WGS sequence"/>
</dbReference>
<keyword evidence="4" id="KW-1185">Reference proteome</keyword>
<evidence type="ECO:0000256" key="1">
    <source>
        <dbReference type="SAM" id="MobiDB-lite"/>
    </source>
</evidence>
<dbReference type="EMBL" id="CAKKLH010000223">
    <property type="protein sequence ID" value="CAH0106505.1"/>
    <property type="molecule type" value="Genomic_DNA"/>
</dbReference>
<feature type="compositionally biased region" description="Polar residues" evidence="1">
    <location>
        <begin position="22"/>
        <end position="37"/>
    </location>
</feature>
<feature type="domain" description="Caprin-1 dimerization" evidence="2">
    <location>
        <begin position="77"/>
        <end position="172"/>
    </location>
</feature>
<dbReference type="InterPro" id="IPR041637">
    <property type="entry name" value="Caprin-1_dimer"/>
</dbReference>
<feature type="region of interest" description="Disordered" evidence="1">
    <location>
        <begin position="1"/>
        <end position="41"/>
    </location>
</feature>
<proteinExistence type="predicted"/>